<dbReference type="Pfam" id="PF13229">
    <property type="entry name" value="Beta_helix"/>
    <property type="match status" value="1"/>
</dbReference>
<name>A0ABR2KU94_9EUKA</name>
<dbReference type="Proteomes" id="UP001470230">
    <property type="component" value="Unassembled WGS sequence"/>
</dbReference>
<dbReference type="SUPFAM" id="SSF51126">
    <property type="entry name" value="Pectin lyase-like"/>
    <property type="match status" value="1"/>
</dbReference>
<dbReference type="InterPro" id="IPR011050">
    <property type="entry name" value="Pectin_lyase_fold/virulence"/>
</dbReference>
<comment type="caution">
    <text evidence="2">The sequence shown here is derived from an EMBL/GenBank/DDBJ whole genome shotgun (WGS) entry which is preliminary data.</text>
</comment>
<evidence type="ECO:0000313" key="3">
    <source>
        <dbReference type="Proteomes" id="UP001470230"/>
    </source>
</evidence>
<dbReference type="InterPro" id="IPR012334">
    <property type="entry name" value="Pectin_lyas_fold"/>
</dbReference>
<feature type="domain" description="Right handed beta helix" evidence="1">
    <location>
        <begin position="112"/>
        <end position="249"/>
    </location>
</feature>
<reference evidence="2 3" key="1">
    <citation type="submission" date="2024-04" db="EMBL/GenBank/DDBJ databases">
        <title>Tritrichomonas musculus Genome.</title>
        <authorList>
            <person name="Alves-Ferreira E."/>
            <person name="Grigg M."/>
            <person name="Lorenzi H."/>
            <person name="Galac M."/>
        </authorList>
    </citation>
    <scope>NUCLEOTIDE SEQUENCE [LARGE SCALE GENOMIC DNA]</scope>
    <source>
        <strain evidence="2 3">EAF2021</strain>
    </source>
</reference>
<evidence type="ECO:0000259" key="1">
    <source>
        <dbReference type="Pfam" id="PF13229"/>
    </source>
</evidence>
<dbReference type="InterPro" id="IPR039448">
    <property type="entry name" value="Beta_helix"/>
</dbReference>
<dbReference type="SMART" id="SM00710">
    <property type="entry name" value="PbH1"/>
    <property type="match status" value="4"/>
</dbReference>
<keyword evidence="3" id="KW-1185">Reference proteome</keyword>
<sequence length="269" mass="30441">MFFNILKISSFSYDSNYLVDDEGKIMVTIPVIEIEGEFQINLPIKISSNCNRVIEMGFFQFLQKLFHFRQYHSKQLFCHLTVSDCKQNRILITNSIVSADNLVVSNFDNSLILCQSGSYVTISHSQFHHSRKDGIKSVDQTYIEIKNCNFSDMESCGIISDGSNTSVKNFHFQNMICAIEIIKTTDFLIENCHITKTSQTTTSITNNSQGTITDNTISDTEGNGINVHNSAVLVKNSVIENSFYPCIRVAMMNSKRHGICVRDELITLK</sequence>
<dbReference type="InterPro" id="IPR006626">
    <property type="entry name" value="PbH1"/>
</dbReference>
<organism evidence="2 3">
    <name type="scientific">Tritrichomonas musculus</name>
    <dbReference type="NCBI Taxonomy" id="1915356"/>
    <lineage>
        <taxon>Eukaryota</taxon>
        <taxon>Metamonada</taxon>
        <taxon>Parabasalia</taxon>
        <taxon>Tritrichomonadida</taxon>
        <taxon>Tritrichomonadidae</taxon>
        <taxon>Tritrichomonas</taxon>
    </lineage>
</organism>
<evidence type="ECO:0000313" key="2">
    <source>
        <dbReference type="EMBL" id="KAK8894682.1"/>
    </source>
</evidence>
<proteinExistence type="predicted"/>
<dbReference type="EMBL" id="JAPFFF010000003">
    <property type="protein sequence ID" value="KAK8894682.1"/>
    <property type="molecule type" value="Genomic_DNA"/>
</dbReference>
<dbReference type="Gene3D" id="2.160.20.10">
    <property type="entry name" value="Single-stranded right-handed beta-helix, Pectin lyase-like"/>
    <property type="match status" value="1"/>
</dbReference>
<protein>
    <recommendedName>
        <fullName evidence="1">Right handed beta helix domain-containing protein</fullName>
    </recommendedName>
</protein>
<gene>
    <name evidence="2" type="ORF">M9Y10_023119</name>
</gene>
<accession>A0ABR2KU94</accession>